<feature type="compositionally biased region" description="Polar residues" evidence="1">
    <location>
        <begin position="644"/>
        <end position="655"/>
    </location>
</feature>
<feature type="region of interest" description="Disordered" evidence="1">
    <location>
        <begin position="636"/>
        <end position="661"/>
    </location>
</feature>
<evidence type="ECO:0000256" key="2">
    <source>
        <dbReference type="SAM" id="Phobius"/>
    </source>
</evidence>
<accession>R4XMB4</accession>
<dbReference type="EMBL" id="CAHR02000239">
    <property type="protein sequence ID" value="CCG84440.1"/>
    <property type="molecule type" value="Genomic_DNA"/>
</dbReference>
<dbReference type="Proteomes" id="UP000013776">
    <property type="component" value="Unassembled WGS sequence"/>
</dbReference>
<reference evidence="3 4" key="1">
    <citation type="journal article" date="2013" name="MBio">
        <title>Genome sequencing of the plant pathogen Taphrina deformans, the causal agent of peach leaf curl.</title>
        <authorList>
            <person name="Cisse O.H."/>
            <person name="Almeida J.M.G.C.F."/>
            <person name="Fonseca A."/>
            <person name="Kumar A.A."/>
            <person name="Salojaervi J."/>
            <person name="Overmyer K."/>
            <person name="Hauser P.M."/>
            <person name="Pagni M."/>
        </authorList>
    </citation>
    <scope>NUCLEOTIDE SEQUENCE [LARGE SCALE GENOMIC DNA]</scope>
    <source>
        <strain evidence="4">PYCC 5710 / ATCC 11124 / CBS 356.35 / IMI 108563 / JCM 9778 / NBRC 8474</strain>
    </source>
</reference>
<keyword evidence="4" id="KW-1185">Reference proteome</keyword>
<protein>
    <submittedName>
        <fullName evidence="3">Uncharacterized protein</fullName>
    </submittedName>
</protein>
<comment type="caution">
    <text evidence="3">The sequence shown here is derived from an EMBL/GenBank/DDBJ whole genome shotgun (WGS) entry which is preliminary data.</text>
</comment>
<feature type="transmembrane region" description="Helical" evidence="2">
    <location>
        <begin position="345"/>
        <end position="369"/>
    </location>
</feature>
<dbReference type="OrthoDB" id="5372451at2759"/>
<dbReference type="AlphaFoldDB" id="R4XMB4"/>
<evidence type="ECO:0000256" key="1">
    <source>
        <dbReference type="SAM" id="MobiDB-lite"/>
    </source>
</evidence>
<keyword evidence="2" id="KW-0812">Transmembrane</keyword>
<feature type="compositionally biased region" description="Basic and acidic residues" evidence="1">
    <location>
        <begin position="243"/>
        <end position="270"/>
    </location>
</feature>
<proteinExistence type="predicted"/>
<keyword evidence="2" id="KW-0472">Membrane</keyword>
<organism evidence="3 4">
    <name type="scientific">Taphrina deformans (strain PYCC 5710 / ATCC 11124 / CBS 356.35 / IMI 108563 / JCM 9778 / NBRC 8474)</name>
    <name type="common">Peach leaf curl fungus</name>
    <name type="synonym">Lalaria deformans</name>
    <dbReference type="NCBI Taxonomy" id="1097556"/>
    <lineage>
        <taxon>Eukaryota</taxon>
        <taxon>Fungi</taxon>
        <taxon>Dikarya</taxon>
        <taxon>Ascomycota</taxon>
        <taxon>Taphrinomycotina</taxon>
        <taxon>Taphrinomycetes</taxon>
        <taxon>Taphrinales</taxon>
        <taxon>Taphrinaceae</taxon>
        <taxon>Taphrina</taxon>
    </lineage>
</organism>
<feature type="transmembrane region" description="Helical" evidence="2">
    <location>
        <begin position="69"/>
        <end position="88"/>
    </location>
</feature>
<dbReference type="eggNOG" id="ENOG502RJN1">
    <property type="taxonomic scope" value="Eukaryota"/>
</dbReference>
<keyword evidence="2" id="KW-1133">Transmembrane helix</keyword>
<feature type="transmembrane region" description="Helical" evidence="2">
    <location>
        <begin position="119"/>
        <end position="136"/>
    </location>
</feature>
<gene>
    <name evidence="3" type="ORF">TAPDE_004900</name>
</gene>
<sequence>MNAPQNIRDIAKHYKTKDPASIDSDSGYEEGDSVGATDPFHGLYGVRMHWYFAIMSALCLVLYDWSARWALSGAPLLCFVLLSGRLGWLSKSPKLLLWTLFNVNAAYALLSTSWLFYDFYVVTSYPTIFVLAILSSKRLQKLVRKTLGFLLSGFNFNEDKLAFFDLPAIDIDDGDVPCLLVIRGFTFSLSTMTFVVHGVEVGVKLNDDIELAIQTDRFTWRLFREISIGDVYGSVKSSFQPDNRPHQDNYQDNRKAEEDMTDGRRPKTTRDLSQIEAQGDIDQVAKERYESRLRHIQETNTVVKARGEIGSRITDDNKIKAAIGATIFPDTSVPNPPRQQIKSSYLNSLIPGWIMAIIKGVPVLLRLFLNPMSYNHPVHFDSIVLTGSGEYINKVLDTQFFKYYPDVNKEIRKLHGEVKEFLANGNFSLILPNILGLASVPMLTQYDIVTFVKAPRVLLLRSNRDESRAEPDVLSVDEVAEITGLASTFTIPSYLLPNHEHLIPPPPEDASEDDVAAVKMSIIGSLPGKFHPDMVDFAINVVKASQVLSLHKQANSMSTEVHSAADFGRSVGKATKEQTKKKLVEAHVDDAWLHKLIIKGFGALRTARGDAGYQMDLPVPLRDLRTTTYVGRAPLRATPKTSRRSSLMSACSTGSEVHGTA</sequence>
<evidence type="ECO:0000313" key="4">
    <source>
        <dbReference type="Proteomes" id="UP000013776"/>
    </source>
</evidence>
<name>R4XMB4_TAPDE</name>
<dbReference type="VEuPathDB" id="FungiDB:TAPDE_004900"/>
<feature type="region of interest" description="Disordered" evidence="1">
    <location>
        <begin position="237"/>
        <end position="274"/>
    </location>
</feature>
<feature type="transmembrane region" description="Helical" evidence="2">
    <location>
        <begin position="48"/>
        <end position="63"/>
    </location>
</feature>
<dbReference type="STRING" id="1097556.R4XMB4"/>
<evidence type="ECO:0000313" key="3">
    <source>
        <dbReference type="EMBL" id="CCG84440.1"/>
    </source>
</evidence>